<sequence length="1734" mass="179244">MASTVNLRSFLQTELQTLSTEARRKHPEVKEAAERVIVVLRGIPSSSSAADVSAALRQSDEIVRPFVLACQSIPPNTNSSGSSGSAKMASIAMQSLQQLVAARAVAGRSIGEVLRTLRGASGMGVEVQVKVLQMVLPLVTLYAESVVGEELVLALHVCLALQRSRDAVVANTAAAILRQAVEEVFERVARDARQEAEAEAEAEAGEEDEGAGVRRQHERDAQFVLQDLCLLAADGEPVLLQHARPVDKRLVLELLEAVLINHSAVVSNHPAQALVLRERLAPFLVGFFADTPAFPLAVRCMRLLFLFVRHLHQAPMAAECEVFLGILARLVAGDSGVPAFCQVLAVECVRRIAETKGLLLALFAQYDGEEEGEGAEGDCHVVCDLVAATARAFVEHGAPAPGGEARGAPVSETCGVRAPLSSLLDKPEAPAVPAAYIAGQALQALAALADALAQSVLPRRTRHIDAEEVLADPPGAQAQGKDGDGSADRVLAAQTWPALLPALDHATGAVALDDRLFARMLDAAGKLVCVWGALGMQGPRDALLELMCAAARPPEAPVGVRQVQWLREAVRCAKYLAAAMGGAWGRVLGTAQAVEEALQQQQPPPQQALDAVRLDGQSVRALVRRVGPEACLWLVRGLVALGCAAAGVPVPGDCLAAAWRQPGPAAAAAAGDRPLFSTAELRLLAVAADGPGALLVADAEAWRLVTQHLLALATHAAVPPAARTQACAALSDVVLAGMDHVGRGDAACPDGSPAAEPLRRLVESGAAQRSMLAPLALLMRGGGLEARRVALDTLHRVLQAAGHSVRQAWDVAFDIVQAVFGGAGGGGAGSAALVRAAFACVQLVCSDHLADLPPGCLRRCIHVIAAFGAQREDLNVALTAVGQAWALCDFFHARRAAGAGAADAALASALLDGGAAGEAALVGRWQAEALEPGSRRTHEVLWALLLHALAALGRDRRHEVRLSAIQTLFRALDAHGGSFTPWLCDAALWAVILPLAQHSLDSRAHVLLRTELAAEDTDAGMQRVAERSGVCLEDPLRLAQRQWDEGVATALLGMAGAWAALERGVGCRQRAWRAVWALVARLAAGSLDDGDVEQRARLRTRAGVAAALECMGVLLGRTPAATPGEGEGEAAAATAWQAWLRVCQALVDVPAAAAAGLNLDADGSAVVRQETLCALLALGNGLAAALRSAGLLAHAECCALLGVARGMLVFADAPGRRDGVAGEETAQLQRLALASVALVGRVERALALGELALLAALPYAVASGGLDGAGGDGAGVDGAGADGAGGDGAGADGAVAAGQAVVVRAREAFARQLARAAFLRDALGSAGGHRGAPGLQALQALGVAAVGALGRALAVAEEDEDEDEGEEGRALVRPLLAGGVWRDAVAAMGLHMVRPLGSSASGGGDARAAEWFVRAVPAAMLRLRAECSADGAGGGAGPGPGTDTVPALAEAWAAVGTAVAHALGMAPDDNAGGGGGDGDGSGLQRLHVIAGFAGGDRQIHMLDAVVAASLAYVRSQAEQPAEIAEYWALLVAVLERGAQTLAEQQQQQQALSDGKAEAWQRRLALASFRWLFHMCDAEQQRQQQQEADGESPVLLPLWVGRAAAPRLVERCRGVVAGFAEDRRLAGWRAPMPEGRGQLLRYVLAAVARLECRAGALAPAEAEDADGDGNDDAGGSPLSQPSGGPAFRAHVLAGQSAVIFALYGCLVDLLAVEHAADVVRSVQLCLKRVEREILG</sequence>
<dbReference type="InterPro" id="IPR032817">
    <property type="entry name" value="Mon2_C"/>
</dbReference>
<dbReference type="EMBL" id="JANBOJ010000072">
    <property type="protein sequence ID" value="KAJ1723289.1"/>
    <property type="molecule type" value="Genomic_DNA"/>
</dbReference>
<proteinExistence type="predicted"/>
<name>A0A9W7Y3H3_9FUNG</name>
<dbReference type="InterPro" id="IPR032629">
    <property type="entry name" value="DCB_dom"/>
</dbReference>
<gene>
    <name evidence="7" type="primary">MON2</name>
    <name evidence="7" type="ORF">LPJ53_002338</name>
</gene>
<evidence type="ECO:0000259" key="4">
    <source>
        <dbReference type="Pfam" id="PF12783"/>
    </source>
</evidence>
<feature type="compositionally biased region" description="Acidic residues" evidence="3">
    <location>
        <begin position="1660"/>
        <end position="1670"/>
    </location>
</feature>
<feature type="domain" description="Mon2 C-terminal" evidence="5">
    <location>
        <begin position="847"/>
        <end position="1073"/>
    </location>
</feature>
<dbReference type="Pfam" id="PF16206">
    <property type="entry name" value="Mon2_C"/>
    <property type="match status" value="1"/>
</dbReference>
<organism evidence="7 8">
    <name type="scientific">Coemansia erecta</name>
    <dbReference type="NCBI Taxonomy" id="147472"/>
    <lineage>
        <taxon>Eukaryota</taxon>
        <taxon>Fungi</taxon>
        <taxon>Fungi incertae sedis</taxon>
        <taxon>Zoopagomycota</taxon>
        <taxon>Kickxellomycotina</taxon>
        <taxon>Kickxellomycetes</taxon>
        <taxon>Kickxellales</taxon>
        <taxon>Kickxellaceae</taxon>
        <taxon>Coemansia</taxon>
    </lineage>
</organism>
<keyword evidence="2" id="KW-0653">Protein transport</keyword>
<protein>
    <submittedName>
        <fullName evidence="7">Endocytosis and vacuole integrity protein</fullName>
    </submittedName>
</protein>
<evidence type="ECO:0000256" key="3">
    <source>
        <dbReference type="SAM" id="MobiDB-lite"/>
    </source>
</evidence>
<evidence type="ECO:0000259" key="5">
    <source>
        <dbReference type="Pfam" id="PF16206"/>
    </source>
</evidence>
<accession>A0A9W7Y3H3</accession>
<evidence type="ECO:0000313" key="7">
    <source>
        <dbReference type="EMBL" id="KAJ1723289.1"/>
    </source>
</evidence>
<feature type="compositionally biased region" description="Low complexity" evidence="3">
    <location>
        <begin position="1672"/>
        <end position="1681"/>
    </location>
</feature>
<evidence type="ECO:0000313" key="8">
    <source>
        <dbReference type="Proteomes" id="UP001149813"/>
    </source>
</evidence>
<dbReference type="Pfam" id="PF16213">
    <property type="entry name" value="DCB"/>
    <property type="match status" value="1"/>
</dbReference>
<dbReference type="GO" id="GO:0005794">
    <property type="term" value="C:Golgi apparatus"/>
    <property type="evidence" value="ECO:0007669"/>
    <property type="project" value="UniProtKB-ARBA"/>
</dbReference>
<dbReference type="Pfam" id="PF12783">
    <property type="entry name" value="Sec7-like_HUS"/>
    <property type="match status" value="1"/>
</dbReference>
<reference evidence="7" key="1">
    <citation type="submission" date="2022-07" db="EMBL/GenBank/DDBJ databases">
        <title>Phylogenomic reconstructions and comparative analyses of Kickxellomycotina fungi.</title>
        <authorList>
            <person name="Reynolds N.K."/>
            <person name="Stajich J.E."/>
            <person name="Barry K."/>
            <person name="Grigoriev I.V."/>
            <person name="Crous P."/>
            <person name="Smith M.E."/>
        </authorList>
    </citation>
    <scope>NUCLEOTIDE SEQUENCE</scope>
    <source>
        <strain evidence="7">NBRC 32514</strain>
    </source>
</reference>
<evidence type="ECO:0000256" key="1">
    <source>
        <dbReference type="ARBA" id="ARBA00022448"/>
    </source>
</evidence>
<comment type="caution">
    <text evidence="7">The sequence shown here is derived from an EMBL/GenBank/DDBJ whole genome shotgun (WGS) entry which is preliminary data.</text>
</comment>
<evidence type="ECO:0000259" key="6">
    <source>
        <dbReference type="Pfam" id="PF16213"/>
    </source>
</evidence>
<feature type="domain" description="Mon2/Sec7/BIG1-like HUS" evidence="4">
    <location>
        <begin position="219"/>
        <end position="371"/>
    </location>
</feature>
<feature type="domain" description="Mon2/Sec7/BIG1-like dimerisation and cyclophilin-binding" evidence="6">
    <location>
        <begin position="5"/>
        <end position="191"/>
    </location>
</feature>
<dbReference type="InterPro" id="IPR032691">
    <property type="entry name" value="Mon2/Sec7/BIG1-like_HUS"/>
</dbReference>
<feature type="region of interest" description="Disordered" evidence="3">
    <location>
        <begin position="1660"/>
        <end position="1681"/>
    </location>
</feature>
<keyword evidence="1" id="KW-0813">Transport</keyword>
<dbReference type="Proteomes" id="UP001149813">
    <property type="component" value="Unassembled WGS sequence"/>
</dbReference>
<dbReference type="OrthoDB" id="294853at2759"/>
<evidence type="ECO:0000256" key="2">
    <source>
        <dbReference type="ARBA" id="ARBA00022927"/>
    </source>
</evidence>
<keyword evidence="8" id="KW-1185">Reference proteome</keyword>
<dbReference type="GO" id="GO:0015031">
    <property type="term" value="P:protein transport"/>
    <property type="evidence" value="ECO:0007669"/>
    <property type="project" value="UniProtKB-KW"/>
</dbReference>